<protein>
    <recommendedName>
        <fullName evidence="3">Thermostable hemolysin</fullName>
    </recommendedName>
</protein>
<evidence type="ECO:0000313" key="2">
    <source>
        <dbReference type="Proteomes" id="UP000036338"/>
    </source>
</evidence>
<dbReference type="EMBL" id="LDWR01000014">
    <property type="protein sequence ID" value="KML60477.1"/>
    <property type="molecule type" value="Genomic_DNA"/>
</dbReference>
<gene>
    <name evidence="1" type="ORF">VL15_08790</name>
</gene>
<dbReference type="Proteomes" id="UP000036338">
    <property type="component" value="Unassembled WGS sequence"/>
</dbReference>
<dbReference type="AlphaFoldDB" id="A0A0J5XCA9"/>
<dbReference type="InterPro" id="IPR022050">
    <property type="entry name" value="T_hemolysin"/>
</dbReference>
<dbReference type="RefSeq" id="WP_048244947.1">
    <property type="nucleotide sequence ID" value="NZ_LDWR01000014.1"/>
</dbReference>
<evidence type="ECO:0000313" key="1">
    <source>
        <dbReference type="EMBL" id="KML60477.1"/>
    </source>
</evidence>
<evidence type="ECO:0008006" key="3">
    <source>
        <dbReference type="Google" id="ProtNLM"/>
    </source>
</evidence>
<name>A0A0J5XCA9_BURCE</name>
<sequence>MHIVRTFHPGHGAYRQIQLAVTQHYYQAHGARPEPRPDQFWCLTDRAMSLPGYACVGLSWGDSAPLFSEHYLDESLTRLYGLSRAELVELGQFSSFGSKGAGRYLISNVFRTLAQHHYRYVLMTATERVRHIVQSLQIAYDDLGPACVSRVRDTHVDWGTYYDNAPRVIMVKIDDLAARNDLPMWSPLDDAPSARMPLRQVELAANGH</sequence>
<organism evidence="1 2">
    <name type="scientific">Burkholderia cepacia</name>
    <name type="common">Pseudomonas cepacia</name>
    <dbReference type="NCBI Taxonomy" id="292"/>
    <lineage>
        <taxon>Bacteria</taxon>
        <taxon>Pseudomonadati</taxon>
        <taxon>Pseudomonadota</taxon>
        <taxon>Betaproteobacteria</taxon>
        <taxon>Burkholderiales</taxon>
        <taxon>Burkholderiaceae</taxon>
        <taxon>Burkholderia</taxon>
        <taxon>Burkholderia cepacia complex</taxon>
    </lineage>
</organism>
<comment type="caution">
    <text evidence="1">The sequence shown here is derived from an EMBL/GenBank/DDBJ whole genome shotgun (WGS) entry which is preliminary data.</text>
</comment>
<accession>A0A0J5XCA9</accession>
<proteinExistence type="predicted"/>
<reference evidence="1 2" key="1">
    <citation type="submission" date="2015-05" db="EMBL/GenBank/DDBJ databases">
        <title>Draft genome of Burkholderia cepacia LK29.</title>
        <authorList>
            <person name="Chan X.Y."/>
        </authorList>
    </citation>
    <scope>NUCLEOTIDE SEQUENCE [LARGE SCALE GENOMIC DNA]</scope>
    <source>
        <strain evidence="1 2">LK29</strain>
    </source>
</reference>
<dbReference type="PATRIC" id="fig|292.27.peg.1350"/>
<dbReference type="Pfam" id="PF12261">
    <property type="entry name" value="T_hemolysin"/>
    <property type="match status" value="1"/>
</dbReference>